<keyword evidence="6" id="KW-0645">Protease</keyword>
<dbReference type="Gene3D" id="3.40.50.880">
    <property type="match status" value="1"/>
</dbReference>
<keyword evidence="8" id="KW-0720">Serine protease</keyword>
<evidence type="ECO:0000313" key="10">
    <source>
        <dbReference type="EMBL" id="OYD59449.1"/>
    </source>
</evidence>
<protein>
    <recommendedName>
        <fullName evidence="5">Cyanophycinase</fullName>
        <ecNumber evidence="4">3.4.15.6</ecNumber>
    </recommendedName>
</protein>
<dbReference type="OrthoDB" id="9799980at2"/>
<evidence type="ECO:0000256" key="3">
    <source>
        <dbReference type="ARBA" id="ARBA00006534"/>
    </source>
</evidence>
<feature type="active site" description="Charge relay system" evidence="9">
    <location>
        <position position="170"/>
    </location>
</feature>
<evidence type="ECO:0000256" key="2">
    <source>
        <dbReference type="ARBA" id="ARBA00002039"/>
    </source>
</evidence>
<dbReference type="GO" id="GO:0006508">
    <property type="term" value="P:proteolysis"/>
    <property type="evidence" value="ECO:0007669"/>
    <property type="project" value="UniProtKB-KW"/>
</dbReference>
<dbReference type="EC" id="3.4.15.6" evidence="4"/>
<keyword evidence="11" id="KW-1185">Reference proteome</keyword>
<proteinExistence type="inferred from homology"/>
<dbReference type="Proteomes" id="UP000215059">
    <property type="component" value="Unassembled WGS sequence"/>
</dbReference>
<comment type="caution">
    <text evidence="10">The sequence shown here is derived from an EMBL/GenBank/DDBJ whole genome shotgun (WGS) entry which is preliminary data.</text>
</comment>
<dbReference type="AlphaFoldDB" id="A0A235FE24"/>
<feature type="active site" description="Charge relay system" evidence="9">
    <location>
        <position position="197"/>
    </location>
</feature>
<dbReference type="NCBIfam" id="TIGR02069">
    <property type="entry name" value="cyanophycinase"/>
    <property type="match status" value="1"/>
</dbReference>
<dbReference type="EMBL" id="NOII01000001">
    <property type="protein sequence ID" value="OYD59449.1"/>
    <property type="molecule type" value="Genomic_DNA"/>
</dbReference>
<evidence type="ECO:0000256" key="6">
    <source>
        <dbReference type="ARBA" id="ARBA00022670"/>
    </source>
</evidence>
<comment type="function">
    <text evidence="2">Exopeptidase that catalyzes the hydrolytic cleavage of multi-L-arginyl-poly-L-aspartic acid (cyanophycin; a water-insoluble reserve polymer) into aspartate-arginine dipeptides.</text>
</comment>
<dbReference type="PIRSF" id="PIRSF032067">
    <property type="entry name" value="Cyanophycinase"/>
    <property type="match status" value="1"/>
</dbReference>
<dbReference type="Pfam" id="PF03575">
    <property type="entry name" value="Peptidase_S51"/>
    <property type="match status" value="1"/>
</dbReference>
<dbReference type="SUPFAM" id="SSF52317">
    <property type="entry name" value="Class I glutamine amidotransferase-like"/>
    <property type="match status" value="1"/>
</dbReference>
<organism evidence="10 11">
    <name type="scientific">Fictibacillus aquaticus</name>
    <dbReference type="NCBI Taxonomy" id="2021314"/>
    <lineage>
        <taxon>Bacteria</taxon>
        <taxon>Bacillati</taxon>
        <taxon>Bacillota</taxon>
        <taxon>Bacilli</taxon>
        <taxon>Bacillales</taxon>
        <taxon>Fictibacillaceae</taxon>
        <taxon>Fictibacillus</taxon>
    </lineage>
</organism>
<dbReference type="GO" id="GO:0008241">
    <property type="term" value="F:peptidyl-dipeptidase activity"/>
    <property type="evidence" value="ECO:0007669"/>
    <property type="project" value="UniProtKB-EC"/>
</dbReference>
<sequence>MAKGDLLIIGGNEDKKENRTILQKFSSLCLDRKGPIGILTTASGFPEEVGDEYKQLFQELHGEEPVLFHLDTREKAECDNLPRRLSELSGLFMTGGDQLRLTSILGGTCFYKHLIKNWHDGMIVGGTSAGAAVMSRLMIFSSKNLKNAEAAYLEMGSGFGFLEDVIIDQHFSQRDRFSRLMRAIALNPQIIGVGIDENTAIWVKNEGELFEVLGEYNVSIFDGKKSVYIDIAEKSTTNMTISDIRFHTLGEGAIFHLQKRELILP</sequence>
<dbReference type="RefSeq" id="WP_094251410.1">
    <property type="nucleotide sequence ID" value="NZ_JBHLXL010000001.1"/>
</dbReference>
<comment type="catalytic activity">
    <reaction evidence="1">
        <text>[L-4-(L-arginin-2-N-yl)aspartate](n) + H2O = [L-4-(L-arginin-2-N-yl)aspartate](n-1) + L-4-(L-arginin-2-N-yl)aspartate</text>
        <dbReference type="Rhea" id="RHEA:12845"/>
        <dbReference type="Rhea" id="RHEA-COMP:13728"/>
        <dbReference type="Rhea" id="RHEA-COMP:13734"/>
        <dbReference type="ChEBI" id="CHEBI:15377"/>
        <dbReference type="ChEBI" id="CHEBI:137986"/>
        <dbReference type="ChEBI" id="CHEBI:137991"/>
        <dbReference type="EC" id="3.4.15.6"/>
    </reaction>
</comment>
<dbReference type="InterPro" id="IPR005320">
    <property type="entry name" value="Peptidase_S51"/>
</dbReference>
<evidence type="ECO:0000313" key="11">
    <source>
        <dbReference type="Proteomes" id="UP000215059"/>
    </source>
</evidence>
<name>A0A235FE24_9BACL</name>
<evidence type="ECO:0000256" key="5">
    <source>
        <dbReference type="ARBA" id="ARBA00015719"/>
    </source>
</evidence>
<gene>
    <name evidence="10" type="ORF">CGZ90_06050</name>
</gene>
<dbReference type="PANTHER" id="PTHR36175:SF1">
    <property type="entry name" value="CYANOPHYCINASE"/>
    <property type="match status" value="1"/>
</dbReference>
<dbReference type="CDD" id="cd03145">
    <property type="entry name" value="GAT1_cyanophycinase"/>
    <property type="match status" value="1"/>
</dbReference>
<keyword evidence="7" id="KW-0378">Hydrolase</keyword>
<comment type="similarity">
    <text evidence="3">Belongs to the peptidase S51 family.</text>
</comment>
<dbReference type="InterPro" id="IPR011811">
    <property type="entry name" value="Peptidase_S51_cyanophycinase"/>
</dbReference>
<feature type="active site" description="Charge relay system" evidence="9">
    <location>
        <position position="128"/>
    </location>
</feature>
<evidence type="ECO:0000256" key="7">
    <source>
        <dbReference type="ARBA" id="ARBA00022801"/>
    </source>
</evidence>
<dbReference type="GO" id="GO:0008236">
    <property type="term" value="F:serine-type peptidase activity"/>
    <property type="evidence" value="ECO:0007669"/>
    <property type="project" value="UniProtKB-KW"/>
</dbReference>
<evidence type="ECO:0000256" key="4">
    <source>
        <dbReference type="ARBA" id="ARBA00013115"/>
    </source>
</evidence>
<reference evidence="10 11" key="1">
    <citation type="submission" date="2017-07" db="EMBL/GenBank/DDBJ databases">
        <title>Fictibacillus sp. nov. GDSW-R2A3 Genome sequencing and assembly.</title>
        <authorList>
            <person name="Mayilraj S."/>
        </authorList>
    </citation>
    <scope>NUCLEOTIDE SEQUENCE [LARGE SCALE GENOMIC DNA]</scope>
    <source>
        <strain evidence="10 11">GDSW-R2A3</strain>
    </source>
</reference>
<dbReference type="PANTHER" id="PTHR36175">
    <property type="entry name" value="CYANOPHYCINASE"/>
    <property type="match status" value="1"/>
</dbReference>
<accession>A0A235FE24</accession>
<evidence type="ECO:0000256" key="1">
    <source>
        <dbReference type="ARBA" id="ARBA00001092"/>
    </source>
</evidence>
<evidence type="ECO:0000256" key="9">
    <source>
        <dbReference type="PIRSR" id="PIRSR032067-1"/>
    </source>
</evidence>
<evidence type="ECO:0000256" key="8">
    <source>
        <dbReference type="ARBA" id="ARBA00022825"/>
    </source>
</evidence>
<dbReference type="InterPro" id="IPR029062">
    <property type="entry name" value="Class_I_gatase-like"/>
</dbReference>